<sequence>MAEWVSACKGEREIVAEGLWRLRRRWVAGSVELAGTPLLGGGADGKNRGKRGR</sequence>
<name>A0AAD6LG72_9ROSI</name>
<dbReference type="Proteomes" id="UP001164929">
    <property type="component" value="Chromosome 17"/>
</dbReference>
<organism evidence="1 2">
    <name type="scientific">Populus alba x Populus x berolinensis</name>
    <dbReference type="NCBI Taxonomy" id="444605"/>
    <lineage>
        <taxon>Eukaryota</taxon>
        <taxon>Viridiplantae</taxon>
        <taxon>Streptophyta</taxon>
        <taxon>Embryophyta</taxon>
        <taxon>Tracheophyta</taxon>
        <taxon>Spermatophyta</taxon>
        <taxon>Magnoliopsida</taxon>
        <taxon>eudicotyledons</taxon>
        <taxon>Gunneridae</taxon>
        <taxon>Pentapetalae</taxon>
        <taxon>rosids</taxon>
        <taxon>fabids</taxon>
        <taxon>Malpighiales</taxon>
        <taxon>Salicaceae</taxon>
        <taxon>Saliceae</taxon>
        <taxon>Populus</taxon>
    </lineage>
</organism>
<keyword evidence="2" id="KW-1185">Reference proteome</keyword>
<protein>
    <submittedName>
        <fullName evidence="1">Uncharacterized protein</fullName>
    </submittedName>
</protein>
<gene>
    <name evidence="1" type="ORF">NC653_038022</name>
</gene>
<reference evidence="1" key="1">
    <citation type="journal article" date="2023" name="Mol. Ecol. Resour.">
        <title>Chromosome-level genome assembly of a triploid poplar Populus alba 'Berolinensis'.</title>
        <authorList>
            <person name="Chen S."/>
            <person name="Yu Y."/>
            <person name="Wang X."/>
            <person name="Wang S."/>
            <person name="Zhang T."/>
            <person name="Zhou Y."/>
            <person name="He R."/>
            <person name="Meng N."/>
            <person name="Wang Y."/>
            <person name="Liu W."/>
            <person name="Liu Z."/>
            <person name="Liu J."/>
            <person name="Guo Q."/>
            <person name="Huang H."/>
            <person name="Sederoff R.R."/>
            <person name="Wang G."/>
            <person name="Qu G."/>
            <person name="Chen S."/>
        </authorList>
    </citation>
    <scope>NUCLEOTIDE SEQUENCE</scope>
    <source>
        <strain evidence="1">SC-2020</strain>
    </source>
</reference>
<proteinExistence type="predicted"/>
<accession>A0AAD6LG72</accession>
<comment type="caution">
    <text evidence="1">The sequence shown here is derived from an EMBL/GenBank/DDBJ whole genome shotgun (WGS) entry which is preliminary data.</text>
</comment>
<dbReference type="EMBL" id="JAQIZT010000017">
    <property type="protein sequence ID" value="KAJ6959834.1"/>
    <property type="molecule type" value="Genomic_DNA"/>
</dbReference>
<dbReference type="AlphaFoldDB" id="A0AAD6LG72"/>
<evidence type="ECO:0000313" key="1">
    <source>
        <dbReference type="EMBL" id="KAJ6959834.1"/>
    </source>
</evidence>
<evidence type="ECO:0000313" key="2">
    <source>
        <dbReference type="Proteomes" id="UP001164929"/>
    </source>
</evidence>